<gene>
    <name evidence="2" type="ORF">SAMN02799620_02596</name>
</gene>
<protein>
    <submittedName>
        <fullName evidence="2">Flavodoxin</fullName>
    </submittedName>
</protein>
<sequence>MKSLVICVSVSNGSTRRVADRMAEVLGAEVLEPEAVDVETLRDYDLVGFGSGIYFMAVHPRLWRLIRRLPRGNGTHAFTFFTSGGPELPLLGYRRAVHRRLTAKGFEVLDSFSCRGLDKVGPLRWVGGVNKGRPNDADLDRAAAFATQLRERVAQSPRAR</sequence>
<name>A0A1G4WAY2_9MYCO</name>
<feature type="domain" description="Flavodoxin" evidence="1">
    <location>
        <begin position="6"/>
        <end position="82"/>
    </location>
</feature>
<dbReference type="Gene3D" id="3.40.50.360">
    <property type="match status" value="1"/>
</dbReference>
<dbReference type="Proteomes" id="UP000199707">
    <property type="component" value="Unassembled WGS sequence"/>
</dbReference>
<evidence type="ECO:0000313" key="2">
    <source>
        <dbReference type="EMBL" id="SCX18964.1"/>
    </source>
</evidence>
<dbReference type="RefSeq" id="WP_090357444.1">
    <property type="nucleotide sequence ID" value="NZ_FMUB01000005.1"/>
</dbReference>
<dbReference type="AlphaFoldDB" id="A0A1G4WAY2"/>
<dbReference type="STRING" id="1502745.SAMN02799620_02596"/>
<evidence type="ECO:0000259" key="1">
    <source>
        <dbReference type="Pfam" id="PF12724"/>
    </source>
</evidence>
<organism evidence="2 3">
    <name type="scientific">Mycolicibacterium fluoranthenivorans</name>
    <dbReference type="NCBI Taxonomy" id="258505"/>
    <lineage>
        <taxon>Bacteria</taxon>
        <taxon>Bacillati</taxon>
        <taxon>Actinomycetota</taxon>
        <taxon>Actinomycetes</taxon>
        <taxon>Mycobacteriales</taxon>
        <taxon>Mycobacteriaceae</taxon>
        <taxon>Mycolicibacterium</taxon>
    </lineage>
</organism>
<reference evidence="3" key="1">
    <citation type="submission" date="2016-10" db="EMBL/GenBank/DDBJ databases">
        <authorList>
            <person name="Varghese N."/>
            <person name="Submissions S."/>
        </authorList>
    </citation>
    <scope>NUCLEOTIDE SEQUENCE [LARGE SCALE GENOMIC DNA]</scope>
    <source>
        <strain evidence="3">UNC267MFSha1.1M11</strain>
    </source>
</reference>
<accession>A0A1G4WAY2</accession>
<dbReference type="SUPFAM" id="SSF52218">
    <property type="entry name" value="Flavoproteins"/>
    <property type="match status" value="1"/>
</dbReference>
<dbReference type="InterPro" id="IPR029039">
    <property type="entry name" value="Flavoprotein-like_sf"/>
</dbReference>
<dbReference type="EMBL" id="FMUB01000005">
    <property type="protein sequence ID" value="SCX18964.1"/>
    <property type="molecule type" value="Genomic_DNA"/>
</dbReference>
<proteinExistence type="predicted"/>
<dbReference type="InterPro" id="IPR026816">
    <property type="entry name" value="Flavodoxin_dom"/>
</dbReference>
<evidence type="ECO:0000313" key="3">
    <source>
        <dbReference type="Proteomes" id="UP000199707"/>
    </source>
</evidence>
<dbReference type="Pfam" id="PF12724">
    <property type="entry name" value="Flavodoxin_5"/>
    <property type="match status" value="1"/>
</dbReference>